<dbReference type="InParanoid" id="M3Y2F6"/>
<evidence type="ECO:0000256" key="1">
    <source>
        <dbReference type="SAM" id="MobiDB-lite"/>
    </source>
</evidence>
<protein>
    <submittedName>
        <fullName evidence="3">Uncharacterized protein</fullName>
    </submittedName>
</protein>
<feature type="transmembrane region" description="Helical" evidence="2">
    <location>
        <begin position="36"/>
        <end position="56"/>
    </location>
</feature>
<keyword evidence="2" id="KW-1133">Transmembrane helix</keyword>
<name>M3Y2F6_MUSPF</name>
<dbReference type="AlphaFoldDB" id="M3Y2F6"/>
<dbReference type="eggNOG" id="ENOG502S4P9">
    <property type="taxonomic scope" value="Eukaryota"/>
</dbReference>
<sequence>ESSLSSSLSLNLSLSLHLLASEKPLPRGGPEHVARFLGGTVGVVLIFAVALAVFLLHRQQQKNRLETDSGGTALPSSQKLEPSPDRHSHRAPEDIQILHLEPGKPPQPLEQEELEQLPLQTPYYDLCTSPSYRPSGSHLKDADIHYAELETSALELGSESRTTVSGPREAVEYATIQLSPP</sequence>
<dbReference type="HOGENOM" id="CLU_1492421_0_0_1"/>
<organism evidence="3">
    <name type="scientific">Mustela putorius furo</name>
    <name type="common">European domestic ferret</name>
    <name type="synonym">Mustela furo</name>
    <dbReference type="NCBI Taxonomy" id="9669"/>
    <lineage>
        <taxon>Eukaryota</taxon>
        <taxon>Metazoa</taxon>
        <taxon>Chordata</taxon>
        <taxon>Craniata</taxon>
        <taxon>Vertebrata</taxon>
        <taxon>Euteleostomi</taxon>
        <taxon>Mammalia</taxon>
        <taxon>Eutheria</taxon>
        <taxon>Laurasiatheria</taxon>
        <taxon>Carnivora</taxon>
        <taxon>Caniformia</taxon>
        <taxon>Musteloidea</taxon>
        <taxon>Mustelidae</taxon>
        <taxon>Mustelinae</taxon>
        <taxon>Mustela</taxon>
    </lineage>
</organism>
<evidence type="ECO:0000313" key="3">
    <source>
        <dbReference type="Ensembl" id="ENSMPUP00000005507.1"/>
    </source>
</evidence>
<proteinExistence type="predicted"/>
<dbReference type="EMBL" id="AEYP01026885">
    <property type="status" value="NOT_ANNOTATED_CDS"/>
    <property type="molecule type" value="Genomic_DNA"/>
</dbReference>
<dbReference type="Ensembl" id="ENSMPUT00000005599.1">
    <property type="protein sequence ID" value="ENSMPUP00000005507.1"/>
    <property type="gene ID" value="ENSMPUG00000005548.1"/>
</dbReference>
<keyword evidence="2" id="KW-0472">Membrane</keyword>
<dbReference type="GeneTree" id="ENSGT00420000030019"/>
<reference evidence="3" key="1">
    <citation type="submission" date="2024-06" db="UniProtKB">
        <authorList>
            <consortium name="Ensembl"/>
        </authorList>
    </citation>
    <scope>IDENTIFICATION</scope>
</reference>
<accession>M3Y2F6</accession>
<evidence type="ECO:0000256" key="2">
    <source>
        <dbReference type="SAM" id="Phobius"/>
    </source>
</evidence>
<feature type="region of interest" description="Disordered" evidence="1">
    <location>
        <begin position="64"/>
        <end position="93"/>
    </location>
</feature>
<keyword evidence="2" id="KW-0812">Transmembrane</keyword>
<feature type="compositionally biased region" description="Basic and acidic residues" evidence="1">
    <location>
        <begin position="82"/>
        <end position="93"/>
    </location>
</feature>
<dbReference type="STRING" id="9669.ENSMPUP00000005507"/>